<comment type="pathway">
    <text evidence="1 7">Cell wall biogenesis; peptidoglycan biosynthesis.</text>
</comment>
<feature type="active site" description="Nucleophile" evidence="7">
    <location>
        <position position="146"/>
    </location>
</feature>
<proteinExistence type="inferred from homology"/>
<protein>
    <recommendedName>
        <fullName evidence="8">L,D-TPase catalytic domain-containing protein</fullName>
    </recommendedName>
</protein>
<dbReference type="Proteomes" id="UP000244911">
    <property type="component" value="Unassembled WGS sequence"/>
</dbReference>
<keyword evidence="3" id="KW-0808">Transferase</keyword>
<dbReference type="InterPro" id="IPR005490">
    <property type="entry name" value="LD_TPept_cat_dom"/>
</dbReference>
<dbReference type="SUPFAM" id="SSF141523">
    <property type="entry name" value="L,D-transpeptidase catalytic domain-like"/>
    <property type="match status" value="1"/>
</dbReference>
<dbReference type="PANTHER" id="PTHR38589:SF1">
    <property type="entry name" value="BLR0621 PROTEIN"/>
    <property type="match status" value="1"/>
</dbReference>
<dbReference type="Pfam" id="PF03734">
    <property type="entry name" value="YkuD"/>
    <property type="match status" value="1"/>
</dbReference>
<evidence type="ECO:0000256" key="3">
    <source>
        <dbReference type="ARBA" id="ARBA00022679"/>
    </source>
</evidence>
<accession>A0A2R8ASC6</accession>
<dbReference type="InterPro" id="IPR038063">
    <property type="entry name" value="Transpep_catalytic_dom"/>
</dbReference>
<evidence type="ECO:0000259" key="8">
    <source>
        <dbReference type="PROSITE" id="PS52029"/>
    </source>
</evidence>
<evidence type="ECO:0000256" key="7">
    <source>
        <dbReference type="PROSITE-ProRule" id="PRU01373"/>
    </source>
</evidence>
<evidence type="ECO:0000256" key="5">
    <source>
        <dbReference type="ARBA" id="ARBA00022984"/>
    </source>
</evidence>
<dbReference type="AlphaFoldDB" id="A0A2R8ASC6"/>
<dbReference type="GO" id="GO:0016740">
    <property type="term" value="F:transferase activity"/>
    <property type="evidence" value="ECO:0007669"/>
    <property type="project" value="UniProtKB-KW"/>
</dbReference>
<dbReference type="GO" id="GO:0071555">
    <property type="term" value="P:cell wall organization"/>
    <property type="evidence" value="ECO:0007669"/>
    <property type="project" value="UniProtKB-UniRule"/>
</dbReference>
<keyword evidence="10" id="KW-1185">Reference proteome</keyword>
<evidence type="ECO:0000313" key="10">
    <source>
        <dbReference type="Proteomes" id="UP000244911"/>
    </source>
</evidence>
<evidence type="ECO:0000256" key="2">
    <source>
        <dbReference type="ARBA" id="ARBA00005992"/>
    </source>
</evidence>
<organism evidence="9 10">
    <name type="scientific">Aliiroseovarius pelagivivens</name>
    <dbReference type="NCBI Taxonomy" id="1639690"/>
    <lineage>
        <taxon>Bacteria</taxon>
        <taxon>Pseudomonadati</taxon>
        <taxon>Pseudomonadota</taxon>
        <taxon>Alphaproteobacteria</taxon>
        <taxon>Rhodobacterales</taxon>
        <taxon>Paracoccaceae</taxon>
        <taxon>Aliiroseovarius</taxon>
    </lineage>
</organism>
<gene>
    <name evidence="9" type="ORF">ALP8811_02848</name>
</gene>
<keyword evidence="4 7" id="KW-0133">Cell shape</keyword>
<dbReference type="GO" id="GO:0009252">
    <property type="term" value="P:peptidoglycan biosynthetic process"/>
    <property type="evidence" value="ECO:0007669"/>
    <property type="project" value="UniProtKB-UniPathway"/>
</dbReference>
<evidence type="ECO:0000256" key="4">
    <source>
        <dbReference type="ARBA" id="ARBA00022960"/>
    </source>
</evidence>
<keyword evidence="6 7" id="KW-0961">Cell wall biogenesis/degradation</keyword>
<comment type="similarity">
    <text evidence="2">Belongs to the YkuD family.</text>
</comment>
<evidence type="ECO:0000256" key="6">
    <source>
        <dbReference type="ARBA" id="ARBA00023316"/>
    </source>
</evidence>
<dbReference type="GO" id="GO:0008360">
    <property type="term" value="P:regulation of cell shape"/>
    <property type="evidence" value="ECO:0007669"/>
    <property type="project" value="UniProtKB-UniRule"/>
</dbReference>
<dbReference type="PANTHER" id="PTHR38589">
    <property type="entry name" value="BLR0621 PROTEIN"/>
    <property type="match status" value="1"/>
</dbReference>
<dbReference type="PROSITE" id="PS52029">
    <property type="entry name" value="LD_TPASE"/>
    <property type="match status" value="1"/>
</dbReference>
<dbReference type="GO" id="GO:0004180">
    <property type="term" value="F:carboxypeptidase activity"/>
    <property type="evidence" value="ECO:0007669"/>
    <property type="project" value="UniProtKB-ARBA"/>
</dbReference>
<dbReference type="EMBL" id="OMOI01000002">
    <property type="protein sequence ID" value="SPF78915.1"/>
    <property type="molecule type" value="Genomic_DNA"/>
</dbReference>
<dbReference type="UniPathway" id="UPA00219"/>
<sequence length="170" mass="19414">MITPRRHDMVVTRWGARFMGRRFAVAIGRGGMTDDKHEGDGATPRGVWRLMGGSFRADRLPQPVSPLNLNSIGPMDVWSDDPEDPAYNHGLRAQNYAHSHEKMRMTAPLYDVVLFSDWNYPDATPGKGSAIFVHQWRKPRHPTAGCLAFAPKDLHWILERWTQQSRIIVR</sequence>
<feature type="domain" description="L,D-TPase catalytic" evidence="8">
    <location>
        <begin position="1"/>
        <end position="170"/>
    </location>
</feature>
<evidence type="ECO:0000313" key="9">
    <source>
        <dbReference type="EMBL" id="SPF78915.1"/>
    </source>
</evidence>
<keyword evidence="5 7" id="KW-0573">Peptidoglycan synthesis</keyword>
<feature type="active site" description="Proton donor/acceptor" evidence="7">
    <location>
        <position position="134"/>
    </location>
</feature>
<evidence type="ECO:0000256" key="1">
    <source>
        <dbReference type="ARBA" id="ARBA00004752"/>
    </source>
</evidence>
<name>A0A2R8ASC6_9RHOB</name>
<reference evidence="9 10" key="1">
    <citation type="submission" date="2018-03" db="EMBL/GenBank/DDBJ databases">
        <authorList>
            <person name="Keele B.F."/>
        </authorList>
    </citation>
    <scope>NUCLEOTIDE SEQUENCE [LARGE SCALE GENOMIC DNA]</scope>
    <source>
        <strain evidence="9 10">CECT 8811</strain>
    </source>
</reference>